<protein>
    <submittedName>
        <fullName evidence="1">Uncharacterized protein</fullName>
    </submittedName>
</protein>
<accession>A0ABT0ZR17</accession>
<comment type="caution">
    <text evidence="1">The sequence shown here is derived from an EMBL/GenBank/DDBJ whole genome shotgun (WGS) entry which is preliminary data.</text>
</comment>
<keyword evidence="2" id="KW-1185">Reference proteome</keyword>
<gene>
    <name evidence="1" type="ORF">NFX39_04790</name>
</gene>
<evidence type="ECO:0000313" key="1">
    <source>
        <dbReference type="EMBL" id="MCO0832395.1"/>
    </source>
</evidence>
<name>A0ABT0ZR17_9LACO</name>
<dbReference type="EMBL" id="JAMWYK010000005">
    <property type="protein sequence ID" value="MCO0832395.1"/>
    <property type="molecule type" value="Genomic_DNA"/>
</dbReference>
<organism evidence="1 2">
    <name type="scientific">Fructobacillus apis</name>
    <dbReference type="NCBI Taxonomy" id="2935017"/>
    <lineage>
        <taxon>Bacteria</taxon>
        <taxon>Bacillati</taxon>
        <taxon>Bacillota</taxon>
        <taxon>Bacilli</taxon>
        <taxon>Lactobacillales</taxon>
        <taxon>Lactobacillaceae</taxon>
        <taxon>Fructobacillus</taxon>
    </lineage>
</organism>
<sequence length="113" mass="13146">MKIKDIKLRRKDYWVSVEPIETPEEALKENEGSNSEYPNQVMDYRVLSFTFEDYLIIEWAKAFPGPNPLDILPSRMQEDDVTGLDMSHGIISFETKGAKDDRDYRVTINTVRS</sequence>
<reference evidence="1 2" key="1">
    <citation type="submission" date="2022-06" db="EMBL/GenBank/DDBJ databases">
        <title>Fructobacillus taiwanensis sp. nov., isolated from the honeybee.</title>
        <authorList>
            <person name="Chen Y.-S."/>
            <person name="Wang L.-T."/>
            <person name="Lee Y.-S."/>
            <person name="Chang Y.-C."/>
            <person name="Wu H.-C."/>
            <person name="Liao C.-Y."/>
            <person name="Chen W.-H."/>
            <person name="Deng J.-N."/>
            <person name="Wang Y.-H."/>
        </authorList>
    </citation>
    <scope>NUCLEOTIDE SEQUENCE [LARGE SCALE GENOMIC DNA]</scope>
    <source>
        <strain evidence="1 2">W13</strain>
    </source>
</reference>
<proteinExistence type="predicted"/>
<dbReference type="RefSeq" id="WP_252443519.1">
    <property type="nucleotide sequence ID" value="NZ_JAMWYK010000005.1"/>
</dbReference>
<evidence type="ECO:0000313" key="2">
    <source>
        <dbReference type="Proteomes" id="UP001523234"/>
    </source>
</evidence>
<dbReference type="Proteomes" id="UP001523234">
    <property type="component" value="Unassembled WGS sequence"/>
</dbReference>